<reference evidence="2 3" key="1">
    <citation type="journal article" date="2019" name="Emerg. Microbes Infect.">
        <title>Comprehensive subspecies identification of 175 nontuberculous mycobacteria species based on 7547 genomic profiles.</title>
        <authorList>
            <person name="Matsumoto Y."/>
            <person name="Kinjo T."/>
            <person name="Motooka D."/>
            <person name="Nabeya D."/>
            <person name="Jung N."/>
            <person name="Uechi K."/>
            <person name="Horii T."/>
            <person name="Iida T."/>
            <person name="Fujita J."/>
            <person name="Nakamura S."/>
        </authorList>
    </citation>
    <scope>NUCLEOTIDE SEQUENCE [LARGE SCALE GENOMIC DNA]</scope>
    <source>
        <strain evidence="2 3">JCM 15658</strain>
    </source>
</reference>
<proteinExistence type="predicted"/>
<feature type="transmembrane region" description="Helical" evidence="1">
    <location>
        <begin position="358"/>
        <end position="381"/>
    </location>
</feature>
<protein>
    <recommendedName>
        <fullName evidence="4">Transmembrane protein</fullName>
    </recommendedName>
</protein>
<dbReference type="AlphaFoldDB" id="A0AAD1J184"/>
<name>A0AAD1J184_MYCMB</name>
<evidence type="ECO:0008006" key="4">
    <source>
        <dbReference type="Google" id="ProtNLM"/>
    </source>
</evidence>
<evidence type="ECO:0000256" key="1">
    <source>
        <dbReference type="SAM" id="Phobius"/>
    </source>
</evidence>
<sequence length="435" mass="46984">MRFERAVSLDIDVDDLAKRATDSGVSDVTNLYVPIASFKKRLLIDFDVVDQDGQTMSLVTSDEDSHAALAMLLATAEGSGIDPSRLSSGALQKLHDIVRHPASTEDAAVIARASRSSGRLEVPGWQLKPGYNVTDADIKFWRETLFADAGFVSRIAEFTTQYMPIISVRRDRTPTIVKYRTIESEPAADFDKWTMAERLGWNEIYIGIETPSIGRAQREHVRISSPGGVFAVSVDVAVAETLDSGPLTPQPSGSEFTGRVTPERALVYTSGRQSSDLHQVIVGIRPTITGFRTPALIGTLLSALVLVGGAVGQWTGNVLGKIVDHSTDPAVAILIVIPSLIAAYVVREGEHEVRSKLLSVPRAVVMLTSGLTFVAAAATIAQFSGHILAIVWIACGAVCIIALLYLWAVCARIDNHHKRIVATSNSQSSQPIYKL</sequence>
<dbReference type="Proteomes" id="UP000466039">
    <property type="component" value="Chromosome"/>
</dbReference>
<organism evidence="2 3">
    <name type="scientific">Mycolicibacterium monacense</name>
    <name type="common">Mycobacterium monacense</name>
    <dbReference type="NCBI Taxonomy" id="85693"/>
    <lineage>
        <taxon>Bacteria</taxon>
        <taxon>Bacillati</taxon>
        <taxon>Actinomycetota</taxon>
        <taxon>Actinomycetes</taxon>
        <taxon>Mycobacteriales</taxon>
        <taxon>Mycobacteriaceae</taxon>
        <taxon>Mycolicibacterium</taxon>
    </lineage>
</organism>
<accession>A0AAD1J184</accession>
<feature type="transmembrane region" description="Helical" evidence="1">
    <location>
        <begin position="329"/>
        <end position="346"/>
    </location>
</feature>
<keyword evidence="1" id="KW-1133">Transmembrane helix</keyword>
<keyword evidence="1" id="KW-0812">Transmembrane</keyword>
<gene>
    <name evidence="2" type="ORF">MMON_46930</name>
</gene>
<keyword evidence="3" id="KW-1185">Reference proteome</keyword>
<evidence type="ECO:0000313" key="2">
    <source>
        <dbReference type="EMBL" id="BBZ63392.1"/>
    </source>
</evidence>
<keyword evidence="1" id="KW-0472">Membrane</keyword>
<feature type="transmembrane region" description="Helical" evidence="1">
    <location>
        <begin position="387"/>
        <end position="409"/>
    </location>
</feature>
<feature type="transmembrane region" description="Helical" evidence="1">
    <location>
        <begin position="295"/>
        <end position="314"/>
    </location>
</feature>
<evidence type="ECO:0000313" key="3">
    <source>
        <dbReference type="Proteomes" id="UP000466039"/>
    </source>
</evidence>
<dbReference type="EMBL" id="AP022617">
    <property type="protein sequence ID" value="BBZ63392.1"/>
    <property type="molecule type" value="Genomic_DNA"/>
</dbReference>